<sequence length="192" mass="22093">MEDAMAWLSDVRDAAHRLKTADRVLVIGCSGGGKTTLARTIATRFSLPFISMDREFFWLPGWVARARPQQRALIAERIKRDRWIMDGTNTSSFDLRLPRADIVLWVRMPRLICVWGAVSRWLKWIGRTRPEMTPGCPEKVDLEFLRYIWNFEKKHSPMVLAAMAAHGPDVPVLQLKSRHQMRELLDLLGSPA</sequence>
<dbReference type="AlphaFoldDB" id="A0A0B4X3V1"/>
<gene>
    <name evidence="1" type="ORF">RGR602_CH01836</name>
</gene>
<dbReference type="HOGENOM" id="CLU_092618_0_0_5"/>
<dbReference type="InterPro" id="IPR027417">
    <property type="entry name" value="P-loop_NTPase"/>
</dbReference>
<dbReference type="SUPFAM" id="SSF52540">
    <property type="entry name" value="P-loop containing nucleoside triphosphate hydrolases"/>
    <property type="match status" value="1"/>
</dbReference>
<name>A0A0B4X3V1_9HYPH</name>
<dbReference type="PANTHER" id="PTHR37816:SF3">
    <property type="entry name" value="MODULATES DNA TOPOLOGY"/>
    <property type="match status" value="1"/>
</dbReference>
<dbReference type="Gene3D" id="3.40.50.300">
    <property type="entry name" value="P-loop containing nucleotide triphosphate hydrolases"/>
    <property type="match status" value="1"/>
</dbReference>
<keyword evidence="2" id="KW-1185">Reference proteome</keyword>
<evidence type="ECO:0000313" key="1">
    <source>
        <dbReference type="EMBL" id="AJD41168.1"/>
    </source>
</evidence>
<evidence type="ECO:0000313" key="2">
    <source>
        <dbReference type="Proteomes" id="UP000031368"/>
    </source>
</evidence>
<dbReference type="Proteomes" id="UP000031368">
    <property type="component" value="Chromosome"/>
</dbReference>
<protein>
    <submittedName>
        <fullName evidence="1">Topology modulation protein</fullName>
    </submittedName>
</protein>
<dbReference type="PANTHER" id="PTHR37816">
    <property type="entry name" value="YALI0E33011P"/>
    <property type="match status" value="1"/>
</dbReference>
<dbReference type="EMBL" id="CP006877">
    <property type="protein sequence ID" value="AJD41168.1"/>
    <property type="molecule type" value="Genomic_DNA"/>
</dbReference>
<dbReference type="KEGG" id="rga:RGR602_CH01836"/>
<dbReference type="InterPro" id="IPR052922">
    <property type="entry name" value="Cytidylate_Kinase-2"/>
</dbReference>
<accession>A0A0B4X3V1</accession>
<organism evidence="1 2">
    <name type="scientific">Rhizobium gallicum bv. gallicum R602sp</name>
    <dbReference type="NCBI Taxonomy" id="1041138"/>
    <lineage>
        <taxon>Bacteria</taxon>
        <taxon>Pseudomonadati</taxon>
        <taxon>Pseudomonadota</taxon>
        <taxon>Alphaproteobacteria</taxon>
        <taxon>Hyphomicrobiales</taxon>
        <taxon>Rhizobiaceae</taxon>
        <taxon>Rhizobium/Agrobacterium group</taxon>
        <taxon>Rhizobium</taxon>
    </lineage>
</organism>
<proteinExistence type="predicted"/>
<reference evidence="1 2" key="1">
    <citation type="submission" date="2013-11" db="EMBL/GenBank/DDBJ databases">
        <title>Complete genome sequence of Rhizobium gallicum bv. gallicum R602.</title>
        <authorList>
            <person name="Bustos P."/>
            <person name="Santamaria R.I."/>
            <person name="Lozano L."/>
            <person name="Acosta J.L."/>
            <person name="Ormeno-Orrillo E."/>
            <person name="Rogel M.A."/>
            <person name="Romero D."/>
            <person name="Cevallos M.A."/>
            <person name="Martinez-Romero E."/>
            <person name="Gonzalez V."/>
        </authorList>
    </citation>
    <scope>NUCLEOTIDE SEQUENCE [LARGE SCALE GENOMIC DNA]</scope>
    <source>
        <strain evidence="1 2">R602</strain>
    </source>
</reference>